<gene>
    <name evidence="2" type="ORF">BN990_04209</name>
</gene>
<keyword evidence="3" id="KW-1185">Reference proteome</keyword>
<evidence type="ECO:0000313" key="2">
    <source>
        <dbReference type="EMBL" id="CDQ41832.1"/>
    </source>
</evidence>
<keyword evidence="1" id="KW-1133">Transmembrane helix</keyword>
<organism evidence="2 3">
    <name type="scientific">Virgibacillus massiliensis</name>
    <dbReference type="NCBI Taxonomy" id="1462526"/>
    <lineage>
        <taxon>Bacteria</taxon>
        <taxon>Bacillati</taxon>
        <taxon>Bacillota</taxon>
        <taxon>Bacilli</taxon>
        <taxon>Bacillales</taxon>
        <taxon>Bacillaceae</taxon>
        <taxon>Virgibacillus</taxon>
    </lineage>
</organism>
<dbReference type="AlphaFoldDB" id="A0A024QHV7"/>
<dbReference type="EMBL" id="CCDP010000003">
    <property type="protein sequence ID" value="CDQ41832.1"/>
    <property type="molecule type" value="Genomic_DNA"/>
</dbReference>
<name>A0A024QHV7_9BACI</name>
<feature type="transmembrane region" description="Helical" evidence="1">
    <location>
        <begin position="20"/>
        <end position="43"/>
    </location>
</feature>
<keyword evidence="1" id="KW-0812">Transmembrane</keyword>
<proteinExistence type="predicted"/>
<dbReference type="STRING" id="1462526.BN990_04209"/>
<reference evidence="2 3" key="1">
    <citation type="submission" date="2014-03" db="EMBL/GenBank/DDBJ databases">
        <authorList>
            <person name="Urmite Genomes U."/>
        </authorList>
    </citation>
    <scope>NUCLEOTIDE SEQUENCE [LARGE SCALE GENOMIC DNA]</scope>
    <source>
        <strain evidence="2 3">Vm-5</strain>
    </source>
</reference>
<dbReference type="Proteomes" id="UP000028875">
    <property type="component" value="Unassembled WGS sequence"/>
</dbReference>
<reference evidence="3" key="2">
    <citation type="submission" date="2014-05" db="EMBL/GenBank/DDBJ databases">
        <title>Draft genome sequence of Virgibacillus massiliensis Vm-5.</title>
        <authorList>
            <person name="Khelaifia S."/>
            <person name="Croce O."/>
            <person name="Lagier J.C."/>
            <person name="Raoult D."/>
        </authorList>
    </citation>
    <scope>NUCLEOTIDE SEQUENCE [LARGE SCALE GENOMIC DNA]</scope>
    <source>
        <strain evidence="3">Vm-5</strain>
    </source>
</reference>
<comment type="caution">
    <text evidence="2">The sequence shown here is derived from an EMBL/GenBank/DDBJ whole genome shotgun (WGS) entry which is preliminary data.</text>
</comment>
<dbReference type="RefSeq" id="WP_038246710.1">
    <property type="nucleotide sequence ID" value="NZ_BNER01000008.1"/>
</dbReference>
<evidence type="ECO:0000313" key="3">
    <source>
        <dbReference type="Proteomes" id="UP000028875"/>
    </source>
</evidence>
<evidence type="ECO:0000256" key="1">
    <source>
        <dbReference type="SAM" id="Phobius"/>
    </source>
</evidence>
<keyword evidence="1" id="KW-0472">Membrane</keyword>
<protein>
    <submittedName>
        <fullName evidence="2">Uncharacterized protein</fullName>
    </submittedName>
</protein>
<accession>A0A024QHV7</accession>
<sequence>MYMNSNESYQKVNPDSAVNGMAIGAAATAASAGFVHAGVSLGAKRQMRKFRNQSVQLRNNSMSDTARNDARAQLRDNFNNSPSVRTYNKSFGSGWRKALTYGVGAAVGGAIGGMTDTMVDS</sequence>